<gene>
    <name evidence="1" type="ORF">SAMN05421767_10940</name>
</gene>
<reference evidence="1 2" key="1">
    <citation type="submission" date="2016-10" db="EMBL/GenBank/DDBJ databases">
        <authorList>
            <person name="de Groot N.N."/>
        </authorList>
    </citation>
    <scope>NUCLEOTIDE SEQUENCE [LARGE SCALE GENOMIC DNA]</scope>
    <source>
        <strain evidence="1 2">DSM 15827</strain>
    </source>
</reference>
<proteinExistence type="predicted"/>
<keyword evidence="2" id="KW-1185">Reference proteome</keyword>
<protein>
    <submittedName>
        <fullName evidence="1">Uncharacterized protein</fullName>
    </submittedName>
</protein>
<name>A0A1H9JLA9_9LACT</name>
<sequence>MYFLAEKQKVTANVVIEPLGNASSDLKSFILVTPKSENDVRLQVTLDNQNSMGLPVGTVREKVKTKQLIQKKVK</sequence>
<accession>A0A1H9JLA9</accession>
<evidence type="ECO:0000313" key="2">
    <source>
        <dbReference type="Proteomes" id="UP000198556"/>
    </source>
</evidence>
<dbReference type="STRING" id="137733.SAMN05421767_10940"/>
<dbReference type="AlphaFoldDB" id="A0A1H9JLA9"/>
<dbReference type="EMBL" id="FOGF01000009">
    <property type="protein sequence ID" value="SEQ87600.1"/>
    <property type="molecule type" value="Genomic_DNA"/>
</dbReference>
<evidence type="ECO:0000313" key="1">
    <source>
        <dbReference type="EMBL" id="SEQ87600.1"/>
    </source>
</evidence>
<dbReference type="Proteomes" id="UP000198556">
    <property type="component" value="Unassembled WGS sequence"/>
</dbReference>
<organism evidence="1 2">
    <name type="scientific">Granulicatella balaenopterae</name>
    <dbReference type="NCBI Taxonomy" id="137733"/>
    <lineage>
        <taxon>Bacteria</taxon>
        <taxon>Bacillati</taxon>
        <taxon>Bacillota</taxon>
        <taxon>Bacilli</taxon>
        <taxon>Lactobacillales</taxon>
        <taxon>Carnobacteriaceae</taxon>
        <taxon>Granulicatella</taxon>
    </lineage>
</organism>